<accession>A0A6J5MRP4</accession>
<sequence>MAFRDRLISRLGYEVEPMFVPDTENRGVANTAPVRDSVSVTPTTALSLVAVSRATSVLETAIMQIPVNVYRGNTALPTPLWLETPDLDNQISQAEWLGTTLIHMATYGNAFWYVQRGPRGIVNIRNLHPQDVSVSTDNTGRLIYSYGNKNYTSQDIKHLKLWSNPSSVSLLGEGPLQRHRSVLRSALDLHNYADNWFRTAAVPTGTLTTSEFLSADVARQNKEAFVASQQERSIAVLSSGLKYDSITLSPEQAQFLENQKFITRQIAMMFGVPTMYLGMGIEGQGMTYVNGNEDRAKLFEDGLQQYIVRIQQAITDLLPRGQYAEFNLTEFLRPNVKTRYESYAIGLTNNFLTVPEVREMEGMSEIIESLPDTPQDQGPVDVLDNQPMA</sequence>
<keyword evidence="1" id="KW-1188">Viral release from host cell</keyword>
<keyword evidence="3" id="KW-0231">Viral genome packaging</keyword>
<name>A0A6J5MRP4_9CAUD</name>
<keyword evidence="2" id="KW-1160">Virus entry into host cell</keyword>
<dbReference type="EMBL" id="LR796517">
    <property type="protein sequence ID" value="CAB4149408.1"/>
    <property type="molecule type" value="Genomic_DNA"/>
</dbReference>
<keyword evidence="1" id="KW-0118">Viral capsid assembly</keyword>
<evidence type="ECO:0000256" key="2">
    <source>
        <dbReference type="ARBA" id="ARBA00023009"/>
    </source>
</evidence>
<reference evidence="5" key="1">
    <citation type="submission" date="2020-04" db="EMBL/GenBank/DDBJ databases">
        <authorList>
            <person name="Chiriac C."/>
            <person name="Salcher M."/>
            <person name="Ghai R."/>
            <person name="Kavagutti S V."/>
        </authorList>
    </citation>
    <scope>NUCLEOTIDE SEQUENCE</scope>
</reference>
<keyword evidence="2" id="KW-1162">Viral penetration into host cytoplasm</keyword>
<evidence type="ECO:0000256" key="4">
    <source>
        <dbReference type="SAM" id="MobiDB-lite"/>
    </source>
</evidence>
<dbReference type="Gene3D" id="3.40.140.120">
    <property type="match status" value="1"/>
</dbReference>
<dbReference type="InterPro" id="IPR006427">
    <property type="entry name" value="Portal_HK97"/>
</dbReference>
<feature type="region of interest" description="Disordered" evidence="4">
    <location>
        <begin position="368"/>
        <end position="389"/>
    </location>
</feature>
<proteinExistence type="predicted"/>
<gene>
    <name evidence="5" type="ORF">UFOVP542_9</name>
</gene>
<evidence type="ECO:0000256" key="3">
    <source>
        <dbReference type="ARBA" id="ARBA00023219"/>
    </source>
</evidence>
<keyword evidence="2" id="KW-1171">Viral genome ejection through host cell envelope</keyword>
<dbReference type="Gene3D" id="1.20.1270.210">
    <property type="match status" value="1"/>
</dbReference>
<dbReference type="Gene3D" id="3.30.1120.70">
    <property type="match status" value="1"/>
</dbReference>
<dbReference type="Pfam" id="PF04860">
    <property type="entry name" value="Phage_portal"/>
    <property type="match status" value="1"/>
</dbReference>
<dbReference type="NCBIfam" id="TIGR01537">
    <property type="entry name" value="portal_HK97"/>
    <property type="match status" value="1"/>
</dbReference>
<protein>
    <submittedName>
        <fullName evidence="5">COG4695 Phage-related protein</fullName>
    </submittedName>
</protein>
<evidence type="ECO:0000256" key="1">
    <source>
        <dbReference type="ARBA" id="ARBA00022950"/>
    </source>
</evidence>
<evidence type="ECO:0000313" key="5">
    <source>
        <dbReference type="EMBL" id="CAB4149408.1"/>
    </source>
</evidence>
<organism evidence="5">
    <name type="scientific">uncultured Caudovirales phage</name>
    <dbReference type="NCBI Taxonomy" id="2100421"/>
    <lineage>
        <taxon>Viruses</taxon>
        <taxon>Duplodnaviria</taxon>
        <taxon>Heunggongvirae</taxon>
        <taxon>Uroviricota</taxon>
        <taxon>Caudoviricetes</taxon>
        <taxon>Peduoviridae</taxon>
        <taxon>Maltschvirus</taxon>
        <taxon>Maltschvirus maltsch</taxon>
    </lineage>
</organism>
<dbReference type="InterPro" id="IPR006944">
    <property type="entry name" value="Phage/GTA_portal"/>
</dbReference>